<feature type="domain" description="Periplasmic binding protein" evidence="4">
    <location>
        <begin position="72"/>
        <end position="323"/>
    </location>
</feature>
<sequence>MACLYNEFRRGAIMKDVSRRDFCRVSGVMGAGLGLAALLTACGGGSSDASKPASSGSGGEREVLKGGGSDIIYVITPSVSNPAFKAEADGATDEAQKLGYEVKANSHDDDLNKQSELFDSAIADKAAAIICDNAGADATVAAVQKAAEAGIPTFLIDREISSTGDAIAQIIADNNQGASDVAQAFVDAMGEKGNYIELKGKDSDTNAHVRSDAFHAVIDQYPDMKMLDAQTANWEKDEAYNKMEALIQTYGSDINGVISGNDTMVQGVCAALDSAGMSIPVVGVDGSDEVRDLIKQGKATATALQQFDVIARTAVQEADTYLKEGATGKDEKQLIPCIVITKDNAGKLDGFVYTE</sequence>
<dbReference type="GO" id="GO:0030313">
    <property type="term" value="C:cell envelope"/>
    <property type="evidence" value="ECO:0007669"/>
    <property type="project" value="UniProtKB-SubCell"/>
</dbReference>
<reference evidence="5 6" key="1">
    <citation type="submission" date="2013-08" db="EMBL/GenBank/DDBJ databases">
        <authorList>
            <person name="Durkin A.S."/>
            <person name="Haft D.R."/>
            <person name="McCorrison J."/>
            <person name="Torralba M."/>
            <person name="Gillis M."/>
            <person name="Haft D.H."/>
            <person name="Methe B."/>
            <person name="Sutton G."/>
            <person name="Nelson K.E."/>
        </authorList>
    </citation>
    <scope>NUCLEOTIDE SEQUENCE [LARGE SCALE GENOMIC DNA]</scope>
    <source>
        <strain evidence="5 6">F0195</strain>
    </source>
</reference>
<accession>U2USG3</accession>
<dbReference type="InterPro" id="IPR028082">
    <property type="entry name" value="Peripla_BP_I"/>
</dbReference>
<comment type="similarity">
    <text evidence="2">Belongs to the bacterial solute-binding protein 2 family.</text>
</comment>
<dbReference type="STRING" id="1125712.HMPREF1316_0867"/>
<dbReference type="AlphaFoldDB" id="U2USG3"/>
<dbReference type="InterPro" id="IPR025997">
    <property type="entry name" value="SBP_2_dom"/>
</dbReference>
<dbReference type="SUPFAM" id="SSF53822">
    <property type="entry name" value="Periplasmic binding protein-like I"/>
    <property type="match status" value="1"/>
</dbReference>
<name>U2USG3_9ACTN</name>
<comment type="caution">
    <text evidence="5">The sequence shown here is derived from an EMBL/GenBank/DDBJ whole genome shotgun (WGS) entry which is preliminary data.</text>
</comment>
<dbReference type="GO" id="GO:0030246">
    <property type="term" value="F:carbohydrate binding"/>
    <property type="evidence" value="ECO:0007669"/>
    <property type="project" value="UniProtKB-ARBA"/>
</dbReference>
<dbReference type="Proteomes" id="UP000016638">
    <property type="component" value="Unassembled WGS sequence"/>
</dbReference>
<dbReference type="eggNOG" id="COG1879">
    <property type="taxonomic scope" value="Bacteria"/>
</dbReference>
<evidence type="ECO:0000313" key="5">
    <source>
        <dbReference type="EMBL" id="ERL06062.1"/>
    </source>
</evidence>
<dbReference type="PANTHER" id="PTHR46847:SF1">
    <property type="entry name" value="D-ALLOSE-BINDING PERIPLASMIC PROTEIN-RELATED"/>
    <property type="match status" value="1"/>
</dbReference>
<evidence type="ECO:0000313" key="6">
    <source>
        <dbReference type="Proteomes" id="UP000016638"/>
    </source>
</evidence>
<dbReference type="Pfam" id="PF13407">
    <property type="entry name" value="Peripla_BP_4"/>
    <property type="match status" value="1"/>
</dbReference>
<dbReference type="Gene3D" id="3.40.50.2300">
    <property type="match status" value="2"/>
</dbReference>
<evidence type="ECO:0000256" key="1">
    <source>
        <dbReference type="ARBA" id="ARBA00004196"/>
    </source>
</evidence>
<comment type="subcellular location">
    <subcellularLocation>
        <location evidence="1">Cell envelope</location>
    </subcellularLocation>
</comment>
<gene>
    <name evidence="5" type="ORF">HMPREF1316_0867</name>
</gene>
<evidence type="ECO:0000256" key="2">
    <source>
        <dbReference type="ARBA" id="ARBA00007639"/>
    </source>
</evidence>
<protein>
    <submittedName>
        <fullName evidence="5">Periplasmic-binding protein domain protein</fullName>
    </submittedName>
</protein>
<evidence type="ECO:0000259" key="4">
    <source>
        <dbReference type="Pfam" id="PF13407"/>
    </source>
</evidence>
<organism evidence="5 6">
    <name type="scientific">Olsenella profusa F0195</name>
    <dbReference type="NCBI Taxonomy" id="1125712"/>
    <lineage>
        <taxon>Bacteria</taxon>
        <taxon>Bacillati</taxon>
        <taxon>Actinomycetota</taxon>
        <taxon>Coriobacteriia</taxon>
        <taxon>Coriobacteriales</taxon>
        <taxon>Atopobiaceae</taxon>
        <taxon>Olsenella</taxon>
    </lineage>
</organism>
<dbReference type="EMBL" id="AWEZ01000073">
    <property type="protein sequence ID" value="ERL06062.1"/>
    <property type="molecule type" value="Genomic_DNA"/>
</dbReference>
<keyword evidence="6" id="KW-1185">Reference proteome</keyword>
<dbReference type="PATRIC" id="fig|1125712.3.peg.2534"/>
<evidence type="ECO:0000256" key="3">
    <source>
        <dbReference type="ARBA" id="ARBA00022729"/>
    </source>
</evidence>
<dbReference type="CDD" id="cd19967">
    <property type="entry name" value="PBP1_TmRBP-like"/>
    <property type="match status" value="1"/>
</dbReference>
<proteinExistence type="inferred from homology"/>
<dbReference type="PANTHER" id="PTHR46847">
    <property type="entry name" value="D-ALLOSE-BINDING PERIPLASMIC PROTEIN-RELATED"/>
    <property type="match status" value="1"/>
</dbReference>
<keyword evidence="3" id="KW-0732">Signal</keyword>